<dbReference type="EMBL" id="CP022752">
    <property type="protein sequence ID" value="ASU77503.1"/>
    <property type="molecule type" value="Genomic_DNA"/>
</dbReference>
<dbReference type="SUPFAM" id="SSF51905">
    <property type="entry name" value="FAD/NAD(P)-binding domain"/>
    <property type="match status" value="1"/>
</dbReference>
<sequence>MRHHERCVVTSPSTSDEPTLRVGIVGAGMAGLTLAWLIDGPHEPVVFERGRRIGGNARSVAARVGGRPVWFDLGTQEVSAEDYPLNTRLMRLHGFEDEDFVEVPASRTVLHEGEEVPLLVGPHGPDPGWPRTKVLGRHWDRLAEFLARAQEWESTGRDWTGRSGSTRCWTRSARPNGPVPCCTRCPPRCSAVTRARRETCLPVRPRRPSSVASTVTTPRSRRTCAVAWRVWRGRWPLISTWRGSVRIPEWCGCGRTGPTTSWSTLPGRSPGSRLSYSPFPRP</sequence>
<dbReference type="Pfam" id="PF13450">
    <property type="entry name" value="NAD_binding_8"/>
    <property type="match status" value="1"/>
</dbReference>
<protein>
    <recommendedName>
        <fullName evidence="4">Amine oxidase domain-containing protein</fullName>
    </recommendedName>
</protein>
<feature type="region of interest" description="Disordered" evidence="1">
    <location>
        <begin position="261"/>
        <end position="282"/>
    </location>
</feature>
<dbReference type="Gene3D" id="3.50.50.60">
    <property type="entry name" value="FAD/NAD(P)-binding domain"/>
    <property type="match status" value="1"/>
</dbReference>
<dbReference type="KEGG" id="aey:CDG81_03350"/>
<dbReference type="AlphaFoldDB" id="A0A223RNQ6"/>
<dbReference type="InterPro" id="IPR036188">
    <property type="entry name" value="FAD/NAD-bd_sf"/>
</dbReference>
<dbReference type="PANTHER" id="PTHR42923">
    <property type="entry name" value="PROTOPORPHYRINOGEN OXIDASE"/>
    <property type="match status" value="1"/>
</dbReference>
<proteinExistence type="predicted"/>
<evidence type="ECO:0000313" key="3">
    <source>
        <dbReference type="Proteomes" id="UP000215043"/>
    </source>
</evidence>
<evidence type="ECO:0008006" key="4">
    <source>
        <dbReference type="Google" id="ProtNLM"/>
    </source>
</evidence>
<organism evidence="2 3">
    <name type="scientific">Actinopolyspora erythraea</name>
    <dbReference type="NCBI Taxonomy" id="414996"/>
    <lineage>
        <taxon>Bacteria</taxon>
        <taxon>Bacillati</taxon>
        <taxon>Actinomycetota</taxon>
        <taxon>Actinomycetes</taxon>
        <taxon>Actinopolysporales</taxon>
        <taxon>Actinopolysporaceae</taxon>
        <taxon>Actinopolyspora</taxon>
    </lineage>
</organism>
<reference evidence="2 3" key="1">
    <citation type="submission" date="2017-08" db="EMBL/GenBank/DDBJ databases">
        <title>The complete genome sequence of moderately halophilic actinomycete Actinopolyspora erythraea YIM 90600, the producer of novel erythromycin, novel actinopolysporins A-C and tubercidin.</title>
        <authorList>
            <person name="Yin M."/>
            <person name="Tang S."/>
        </authorList>
    </citation>
    <scope>NUCLEOTIDE SEQUENCE [LARGE SCALE GENOMIC DNA]</scope>
    <source>
        <strain evidence="2 3">YIM 90600</strain>
    </source>
</reference>
<dbReference type="Proteomes" id="UP000215043">
    <property type="component" value="Chromosome"/>
</dbReference>
<evidence type="ECO:0000313" key="2">
    <source>
        <dbReference type="EMBL" id="ASU77503.1"/>
    </source>
</evidence>
<gene>
    <name evidence="2" type="ORF">CDG81_03350</name>
</gene>
<accession>A0A223RNQ6</accession>
<dbReference type="GO" id="GO:0016491">
    <property type="term" value="F:oxidoreductase activity"/>
    <property type="evidence" value="ECO:0007669"/>
    <property type="project" value="TreeGrafter"/>
</dbReference>
<feature type="region of interest" description="Disordered" evidence="1">
    <location>
        <begin position="156"/>
        <end position="176"/>
    </location>
</feature>
<dbReference type="InterPro" id="IPR050464">
    <property type="entry name" value="Zeta_carotene_desat/Oxidored"/>
</dbReference>
<evidence type="ECO:0000256" key="1">
    <source>
        <dbReference type="SAM" id="MobiDB-lite"/>
    </source>
</evidence>
<dbReference type="OrthoDB" id="20837at2"/>
<name>A0A223RNQ6_9ACTN</name>
<dbReference type="PANTHER" id="PTHR42923:SF17">
    <property type="entry name" value="AMINE OXIDASE DOMAIN-CONTAINING PROTEIN"/>
    <property type="match status" value="1"/>
</dbReference>